<dbReference type="HAMAP" id="MF_00017">
    <property type="entry name" value="RecR"/>
    <property type="match status" value="1"/>
</dbReference>
<feature type="zinc finger region" description="C4-type" evidence="7">
    <location>
        <begin position="58"/>
        <end position="73"/>
    </location>
</feature>
<evidence type="ECO:0000259" key="8">
    <source>
        <dbReference type="PROSITE" id="PS50880"/>
    </source>
</evidence>
<comment type="similarity">
    <text evidence="7">Belongs to the RecR family.</text>
</comment>
<dbReference type="RefSeq" id="WP_073098160.1">
    <property type="nucleotide sequence ID" value="NZ_FRCY01000023.1"/>
</dbReference>
<evidence type="ECO:0000256" key="3">
    <source>
        <dbReference type="ARBA" id="ARBA00022771"/>
    </source>
</evidence>
<dbReference type="Gene3D" id="6.10.250.240">
    <property type="match status" value="1"/>
</dbReference>
<keyword evidence="6 7" id="KW-0234">DNA repair</keyword>
<evidence type="ECO:0000256" key="7">
    <source>
        <dbReference type="HAMAP-Rule" id="MF_00017"/>
    </source>
</evidence>
<evidence type="ECO:0000256" key="2">
    <source>
        <dbReference type="ARBA" id="ARBA00022763"/>
    </source>
</evidence>
<dbReference type="Gene3D" id="1.10.8.420">
    <property type="entry name" value="RecR Domain 1"/>
    <property type="match status" value="1"/>
</dbReference>
<dbReference type="GO" id="GO:0003677">
    <property type="term" value="F:DNA binding"/>
    <property type="evidence" value="ECO:0007669"/>
    <property type="project" value="UniProtKB-UniRule"/>
</dbReference>
<keyword evidence="5 7" id="KW-0233">DNA recombination</keyword>
<evidence type="ECO:0000256" key="5">
    <source>
        <dbReference type="ARBA" id="ARBA00023172"/>
    </source>
</evidence>
<sequence length="206" mass="22439">MNFSSKLIENAVTEISRLPGIGKKTALRLTLHLLKQKAPVTSALTEALIKLRNEIRYCAICHNVADKEVCSICESTKRDKSLICVVEDLPDVLALENTNQYSGLYHVLGGVISPIQGIGPDEINIASLMQRILHPPSGTPVEEVILALPATMEGDTTSFFITRKLKDHGVGVSTIARGIPVGSELEYTDEITLGRSILSRIKYSAE</sequence>
<dbReference type="EMBL" id="FRCY01000023">
    <property type="protein sequence ID" value="SHN34657.1"/>
    <property type="molecule type" value="Genomic_DNA"/>
</dbReference>
<dbReference type="GO" id="GO:0006310">
    <property type="term" value="P:DNA recombination"/>
    <property type="evidence" value="ECO:0007669"/>
    <property type="project" value="UniProtKB-UniRule"/>
</dbReference>
<evidence type="ECO:0000256" key="1">
    <source>
        <dbReference type="ARBA" id="ARBA00022723"/>
    </source>
</evidence>
<keyword evidence="2 7" id="KW-0227">DNA damage</keyword>
<comment type="function">
    <text evidence="7">May play a role in DNA repair. It seems to be involved in an RecBC-independent recombinational process of DNA repair. It may act with RecF and RecO.</text>
</comment>
<dbReference type="GO" id="GO:0006281">
    <property type="term" value="P:DNA repair"/>
    <property type="evidence" value="ECO:0007669"/>
    <property type="project" value="UniProtKB-UniRule"/>
</dbReference>
<dbReference type="AlphaFoldDB" id="A0A1M7QTD8"/>
<evidence type="ECO:0000313" key="10">
    <source>
        <dbReference type="Proteomes" id="UP000184513"/>
    </source>
</evidence>
<keyword evidence="1 7" id="KW-0479">Metal-binding</keyword>
<protein>
    <recommendedName>
        <fullName evidence="7">Recombination protein RecR</fullName>
    </recommendedName>
</protein>
<dbReference type="PANTHER" id="PTHR30446:SF0">
    <property type="entry name" value="RECOMBINATION PROTEIN RECR"/>
    <property type="match status" value="1"/>
</dbReference>
<dbReference type="GO" id="GO:0008270">
    <property type="term" value="F:zinc ion binding"/>
    <property type="evidence" value="ECO:0007669"/>
    <property type="project" value="UniProtKB-KW"/>
</dbReference>
<reference evidence="9 10" key="1">
    <citation type="submission" date="2016-11" db="EMBL/GenBank/DDBJ databases">
        <authorList>
            <person name="Jaros S."/>
            <person name="Januszkiewicz K."/>
            <person name="Wedrychowicz H."/>
        </authorList>
    </citation>
    <scope>NUCLEOTIDE SEQUENCE [LARGE SCALE GENOMIC DNA]</scope>
    <source>
        <strain evidence="9 10">CGMCC 1.6102</strain>
    </source>
</reference>
<dbReference type="InterPro" id="IPR023627">
    <property type="entry name" value="Rcmb_RecR"/>
</dbReference>
<dbReference type="InterPro" id="IPR006171">
    <property type="entry name" value="TOPRIM_dom"/>
</dbReference>
<dbReference type="Gene3D" id="3.40.1360.10">
    <property type="match status" value="1"/>
</dbReference>
<dbReference type="PROSITE" id="PS01300">
    <property type="entry name" value="RECR"/>
    <property type="match status" value="1"/>
</dbReference>
<keyword evidence="10" id="KW-1185">Reference proteome</keyword>
<dbReference type="InterPro" id="IPR015967">
    <property type="entry name" value="Rcmb_RecR_Znf"/>
</dbReference>
<dbReference type="SUPFAM" id="SSF111304">
    <property type="entry name" value="Recombination protein RecR"/>
    <property type="match status" value="1"/>
</dbReference>
<feature type="domain" description="Toprim" evidence="8">
    <location>
        <begin position="81"/>
        <end position="180"/>
    </location>
</feature>
<dbReference type="InterPro" id="IPR000093">
    <property type="entry name" value="DNA_Rcmb_RecR"/>
</dbReference>
<evidence type="ECO:0000313" key="9">
    <source>
        <dbReference type="EMBL" id="SHN34657.1"/>
    </source>
</evidence>
<dbReference type="OrthoDB" id="9802672at2"/>
<dbReference type="PROSITE" id="PS50880">
    <property type="entry name" value="TOPRIM"/>
    <property type="match status" value="1"/>
</dbReference>
<dbReference type="Pfam" id="PF21176">
    <property type="entry name" value="RecR_HhH"/>
    <property type="match status" value="1"/>
</dbReference>
<dbReference type="CDD" id="cd01025">
    <property type="entry name" value="TOPRIM_recR"/>
    <property type="match status" value="1"/>
</dbReference>
<accession>A0A1M7QTD8</accession>
<dbReference type="Pfam" id="PF21175">
    <property type="entry name" value="RecR_C"/>
    <property type="match status" value="1"/>
</dbReference>
<evidence type="ECO:0000256" key="6">
    <source>
        <dbReference type="ARBA" id="ARBA00023204"/>
    </source>
</evidence>
<gene>
    <name evidence="7" type="primary">recR</name>
    <name evidence="9" type="ORF">SAMN04488057_12345</name>
</gene>
<name>A0A1M7QTD8_9BACT</name>
<dbReference type="PANTHER" id="PTHR30446">
    <property type="entry name" value="RECOMBINATION PROTEIN RECR"/>
    <property type="match status" value="1"/>
</dbReference>
<organism evidence="9 10">
    <name type="scientific">Cyclobacterium lianum</name>
    <dbReference type="NCBI Taxonomy" id="388280"/>
    <lineage>
        <taxon>Bacteria</taxon>
        <taxon>Pseudomonadati</taxon>
        <taxon>Bacteroidota</taxon>
        <taxon>Cytophagia</taxon>
        <taxon>Cytophagales</taxon>
        <taxon>Cyclobacteriaceae</taxon>
        <taxon>Cyclobacterium</taxon>
    </lineage>
</organism>
<dbReference type="InterPro" id="IPR034137">
    <property type="entry name" value="TOPRIM_RecR"/>
</dbReference>
<dbReference type="Proteomes" id="UP000184513">
    <property type="component" value="Unassembled WGS sequence"/>
</dbReference>
<dbReference type="Pfam" id="PF13662">
    <property type="entry name" value="Toprim_4"/>
    <property type="match status" value="1"/>
</dbReference>
<proteinExistence type="inferred from homology"/>
<dbReference type="Pfam" id="PF02132">
    <property type="entry name" value="RecR_ZnF"/>
    <property type="match status" value="1"/>
</dbReference>
<dbReference type="STRING" id="388280.SAMN04488057_12345"/>
<dbReference type="NCBIfam" id="TIGR00615">
    <property type="entry name" value="recR"/>
    <property type="match status" value="1"/>
</dbReference>
<dbReference type="Gene3D" id="3.30.60.80">
    <property type="match status" value="1"/>
</dbReference>
<keyword evidence="3 7" id="KW-0863">Zinc-finger</keyword>
<keyword evidence="4 7" id="KW-0862">Zinc</keyword>
<evidence type="ECO:0000256" key="4">
    <source>
        <dbReference type="ARBA" id="ARBA00022833"/>
    </source>
</evidence>